<keyword evidence="2" id="KW-1185">Reference proteome</keyword>
<reference evidence="1 2" key="1">
    <citation type="submission" date="2018-07" db="EMBL/GenBank/DDBJ databases">
        <title>A high quality draft genome assembly of the barn swallow (H. rustica rustica).</title>
        <authorList>
            <person name="Formenti G."/>
            <person name="Chiara M."/>
            <person name="Poveda L."/>
            <person name="Francoijs K.-J."/>
            <person name="Bonisoli-Alquati A."/>
            <person name="Canova L."/>
            <person name="Gianfranceschi L."/>
            <person name="Horner D.S."/>
            <person name="Saino N."/>
        </authorList>
    </citation>
    <scope>NUCLEOTIDE SEQUENCE [LARGE SCALE GENOMIC DNA]</scope>
    <source>
        <strain evidence="1">Chelidonia</strain>
        <tissue evidence="1">Blood</tissue>
    </source>
</reference>
<dbReference type="EMBL" id="QRBI01000104">
    <property type="protein sequence ID" value="RMC15483.1"/>
    <property type="molecule type" value="Genomic_DNA"/>
</dbReference>
<evidence type="ECO:0000313" key="2">
    <source>
        <dbReference type="Proteomes" id="UP000269221"/>
    </source>
</evidence>
<protein>
    <submittedName>
        <fullName evidence="1">Uncharacterized protein</fullName>
    </submittedName>
</protein>
<dbReference type="AlphaFoldDB" id="A0A3M0KQU4"/>
<dbReference type="Proteomes" id="UP000269221">
    <property type="component" value="Unassembled WGS sequence"/>
</dbReference>
<name>A0A3M0KQU4_HIRRU</name>
<comment type="caution">
    <text evidence="1">The sequence shown here is derived from an EMBL/GenBank/DDBJ whole genome shotgun (WGS) entry which is preliminary data.</text>
</comment>
<organism evidence="1 2">
    <name type="scientific">Hirundo rustica rustica</name>
    <dbReference type="NCBI Taxonomy" id="333673"/>
    <lineage>
        <taxon>Eukaryota</taxon>
        <taxon>Metazoa</taxon>
        <taxon>Chordata</taxon>
        <taxon>Craniata</taxon>
        <taxon>Vertebrata</taxon>
        <taxon>Euteleostomi</taxon>
        <taxon>Archelosauria</taxon>
        <taxon>Archosauria</taxon>
        <taxon>Dinosauria</taxon>
        <taxon>Saurischia</taxon>
        <taxon>Theropoda</taxon>
        <taxon>Coelurosauria</taxon>
        <taxon>Aves</taxon>
        <taxon>Neognathae</taxon>
        <taxon>Neoaves</taxon>
        <taxon>Telluraves</taxon>
        <taxon>Australaves</taxon>
        <taxon>Passeriformes</taxon>
        <taxon>Sylvioidea</taxon>
        <taxon>Hirundinidae</taxon>
        <taxon>Hirundo</taxon>
    </lineage>
</organism>
<gene>
    <name evidence="1" type="ORF">DUI87_07675</name>
</gene>
<sequence length="160" mass="18003">MFPQVFLNQLQSEYATLVNPGEMSKISLLLLAAEGHLDEREGNNQDLGHFNFQGIKESRNLAMEDFAFAGYDWVHNANTAENTELWDSKVSSFLMGSFNYNISCSISLNSVTHLADEWKALDVVYLDFRKVSDTDYHSILPEELAACGLDGCSTHWAKTQ</sequence>
<accession>A0A3M0KQU4</accession>
<evidence type="ECO:0000313" key="1">
    <source>
        <dbReference type="EMBL" id="RMC15483.1"/>
    </source>
</evidence>
<proteinExistence type="predicted"/>